<dbReference type="Proteomes" id="UP000838308">
    <property type="component" value="Unassembled WGS sequence"/>
</dbReference>
<keyword evidence="3" id="KW-1185">Reference proteome</keyword>
<name>A0ABN8KPP9_9BACI</name>
<dbReference type="PANTHER" id="PTHR30437">
    <property type="entry name" value="TRANSCRIPTION ELONGATION FACTOR GREA"/>
    <property type="match status" value="1"/>
</dbReference>
<gene>
    <name evidence="2" type="primary">greA_1</name>
    <name evidence="2" type="ORF">BACCIP111895_01421</name>
</gene>
<dbReference type="RefSeq" id="WP_248734591.1">
    <property type="nucleotide sequence ID" value="NZ_CALBWS010000006.1"/>
</dbReference>
<organism evidence="2 3">
    <name type="scientific">Neobacillus rhizosphaerae</name>
    <dbReference type="NCBI Taxonomy" id="2880965"/>
    <lineage>
        <taxon>Bacteria</taxon>
        <taxon>Bacillati</taxon>
        <taxon>Bacillota</taxon>
        <taxon>Bacilli</taxon>
        <taxon>Bacillales</taxon>
        <taxon>Bacillaceae</taxon>
        <taxon>Neobacillus</taxon>
    </lineage>
</organism>
<proteinExistence type="predicted"/>
<dbReference type="PANTHER" id="PTHR30437:SF4">
    <property type="entry name" value="TRANSCRIPTION ELONGATION FACTOR GREA"/>
    <property type="match status" value="1"/>
</dbReference>
<dbReference type="InterPro" id="IPR001437">
    <property type="entry name" value="Tscrpt_elong_fac_GreA/B_C"/>
</dbReference>
<comment type="caution">
    <text evidence="2">The sequence shown here is derived from an EMBL/GenBank/DDBJ whole genome shotgun (WGS) entry which is preliminary data.</text>
</comment>
<feature type="domain" description="Transcription elongation factor GreA/GreB C-terminal" evidence="1">
    <location>
        <begin position="68"/>
        <end position="139"/>
    </location>
</feature>
<dbReference type="Gene3D" id="3.10.50.30">
    <property type="entry name" value="Transcription elongation factor, GreA/GreB, C-terminal domain"/>
    <property type="match status" value="1"/>
</dbReference>
<dbReference type="InterPro" id="IPR036953">
    <property type="entry name" value="GreA/GreB_C_sf"/>
</dbReference>
<reference evidence="2" key="1">
    <citation type="submission" date="2022-04" db="EMBL/GenBank/DDBJ databases">
        <authorList>
            <person name="Criscuolo A."/>
        </authorList>
    </citation>
    <scope>NUCLEOTIDE SEQUENCE</scope>
    <source>
        <strain evidence="2">CIP111895</strain>
    </source>
</reference>
<keyword evidence="2" id="KW-0251">Elongation factor</keyword>
<accession>A0ABN8KPP9</accession>
<dbReference type="GO" id="GO:0003746">
    <property type="term" value="F:translation elongation factor activity"/>
    <property type="evidence" value="ECO:0007669"/>
    <property type="project" value="UniProtKB-KW"/>
</dbReference>
<sequence>MNRSSQSKDFFSQQLVYIEENIQELTNLYLSSTPVQERIKHFFSLYVLEVEDLLEQNRKNAFISVIPKVYIGTKVTVLYDVDHDMEDYVICFPDQSNPDKGFISFLSPVGRQLLLKQLGEQLSLKIPTGELQVTIKDISDVGNLFEAQERYKKA</sequence>
<evidence type="ECO:0000313" key="3">
    <source>
        <dbReference type="Proteomes" id="UP000838308"/>
    </source>
</evidence>
<evidence type="ECO:0000259" key="1">
    <source>
        <dbReference type="Pfam" id="PF01272"/>
    </source>
</evidence>
<dbReference type="EMBL" id="CALBWS010000006">
    <property type="protein sequence ID" value="CAH2714260.1"/>
    <property type="molecule type" value="Genomic_DNA"/>
</dbReference>
<dbReference type="InterPro" id="IPR023459">
    <property type="entry name" value="Tscrpt_elong_fac_GreA/B_fam"/>
</dbReference>
<evidence type="ECO:0000313" key="2">
    <source>
        <dbReference type="EMBL" id="CAH2714260.1"/>
    </source>
</evidence>
<protein>
    <submittedName>
        <fullName evidence="2">Transcription elongation factor GreA</fullName>
    </submittedName>
</protein>
<dbReference type="SUPFAM" id="SSF54534">
    <property type="entry name" value="FKBP-like"/>
    <property type="match status" value="1"/>
</dbReference>
<keyword evidence="2" id="KW-0648">Protein biosynthesis</keyword>
<dbReference type="Pfam" id="PF01272">
    <property type="entry name" value="GreA_GreB"/>
    <property type="match status" value="1"/>
</dbReference>